<name>A0A0A8ZJS8_ARUDO</name>
<dbReference type="EMBL" id="GBRH01258829">
    <property type="protein sequence ID" value="JAD39066.1"/>
    <property type="molecule type" value="Transcribed_RNA"/>
</dbReference>
<accession>A0A0A8ZJS8</accession>
<dbReference type="AlphaFoldDB" id="A0A0A8ZJS8"/>
<evidence type="ECO:0000313" key="1">
    <source>
        <dbReference type="EMBL" id="JAD39066.1"/>
    </source>
</evidence>
<reference evidence="1" key="1">
    <citation type="submission" date="2014-09" db="EMBL/GenBank/DDBJ databases">
        <authorList>
            <person name="Magalhaes I.L.F."/>
            <person name="Oliveira U."/>
            <person name="Santos F.R."/>
            <person name="Vidigal T.H.D.A."/>
            <person name="Brescovit A.D."/>
            <person name="Santos A.J."/>
        </authorList>
    </citation>
    <scope>NUCLEOTIDE SEQUENCE</scope>
    <source>
        <tissue evidence="1">Shoot tissue taken approximately 20 cm above the soil surface</tissue>
    </source>
</reference>
<protein>
    <submittedName>
        <fullName evidence="1">Uncharacterized protein</fullName>
    </submittedName>
</protein>
<sequence length="47" mass="5063">MRHLDAALTEAGCEIPHCDDDDGCKLRSPGAAFQRTLCAQLPYCPGD</sequence>
<proteinExistence type="predicted"/>
<reference evidence="1" key="2">
    <citation type="journal article" date="2015" name="Data Brief">
        <title>Shoot transcriptome of the giant reed, Arundo donax.</title>
        <authorList>
            <person name="Barrero R.A."/>
            <person name="Guerrero F.D."/>
            <person name="Moolhuijzen P."/>
            <person name="Goolsby J.A."/>
            <person name="Tidwell J."/>
            <person name="Bellgard S.E."/>
            <person name="Bellgard M.I."/>
        </authorList>
    </citation>
    <scope>NUCLEOTIDE SEQUENCE</scope>
    <source>
        <tissue evidence="1">Shoot tissue taken approximately 20 cm above the soil surface</tissue>
    </source>
</reference>
<organism evidence="1">
    <name type="scientific">Arundo donax</name>
    <name type="common">Giant reed</name>
    <name type="synonym">Donax arundinaceus</name>
    <dbReference type="NCBI Taxonomy" id="35708"/>
    <lineage>
        <taxon>Eukaryota</taxon>
        <taxon>Viridiplantae</taxon>
        <taxon>Streptophyta</taxon>
        <taxon>Embryophyta</taxon>
        <taxon>Tracheophyta</taxon>
        <taxon>Spermatophyta</taxon>
        <taxon>Magnoliopsida</taxon>
        <taxon>Liliopsida</taxon>
        <taxon>Poales</taxon>
        <taxon>Poaceae</taxon>
        <taxon>PACMAD clade</taxon>
        <taxon>Arundinoideae</taxon>
        <taxon>Arundineae</taxon>
        <taxon>Arundo</taxon>
    </lineage>
</organism>